<keyword evidence="14" id="KW-1185">Reference proteome</keyword>
<keyword evidence="6" id="KW-0418">Kinase</keyword>
<keyword evidence="2" id="KW-0723">Serine/threonine-protein kinase</keyword>
<dbReference type="Pfam" id="PF00069">
    <property type="entry name" value="Pkinase"/>
    <property type="match status" value="2"/>
</dbReference>
<feature type="region of interest" description="Disordered" evidence="11">
    <location>
        <begin position="626"/>
        <end position="646"/>
    </location>
</feature>
<dbReference type="CDD" id="cd21775">
    <property type="entry name" value="MobB_NDR-like"/>
    <property type="match status" value="1"/>
</dbReference>
<sequence>MATTQTSSDPRQISQYVRDKANRTRLSIESYYAQTLVQCAERDNRAKKLEKQMQEEGLSEVEKEERRRTHAAKETDFLRLRRTKLSVADFHSLKVIGRGAFGEVRLVQKVDTGHIYAMKILRKTEMLEKEQQGHVRAERDILSEADCEWVVTMYFSFQDHINLYLVMEFLPGGDMMTLLIKRDTLTEEETQFYISEAALAIQAIHNMNFIHRDIKPDNLLLDTRGHIKLSDFGLCTGLKKIHRTELYRNWPSQLPSDFVSKPFESKRIAETWKKNRRAFAYSTVGTPDYIAPEVFQPNGYTKSCDWWSLGVIMYEMLIGYPPFCSETPQETYRKVMNWQQTLIFPPEIPISADAKNAIHNMNFIHRDIKPDNLLLDTRGHIKLSDFGLCTGLKKIHRTELYRNWPSQLPSDFVSKPFESKRIAETWKKNRRAFAYSTVGTPDYIAPEVFQPNGYTKSCDWWSLGVIMYEMLIGYPPFCSETPQETYRKVMNWQQTLIFPPEIPISADAKNAIKRFCCEADKRLGHNSGIEEVKQCSFFKRVNWEHIRELPAPIRVEVSGIADTRHFDDFPEADLSWPAELVKESTAKANFTPQDKGEFLDYTFARFKCLTQIMRYGDRITTAQQAVEPLQGSEASSSTHTVQSTPI</sequence>
<evidence type="ECO:0000256" key="10">
    <source>
        <dbReference type="PROSITE-ProRule" id="PRU10141"/>
    </source>
</evidence>
<dbReference type="PANTHER" id="PTHR22988:SF76">
    <property type="entry name" value="CHROMOSOME UNDETERMINED SCAFFOLD_135, WHOLE GENOME SHOTGUN SEQUENCE"/>
    <property type="match status" value="1"/>
</dbReference>
<name>A0A914C6X1_9BILA</name>
<evidence type="ECO:0000256" key="1">
    <source>
        <dbReference type="ARBA" id="ARBA00012513"/>
    </source>
</evidence>
<evidence type="ECO:0000256" key="4">
    <source>
        <dbReference type="ARBA" id="ARBA00022679"/>
    </source>
</evidence>
<dbReference type="SMART" id="SM00220">
    <property type="entry name" value="S_TKc"/>
    <property type="match status" value="1"/>
</dbReference>
<comment type="catalytic activity">
    <reaction evidence="9">
        <text>L-seryl-[protein] + ATP = O-phospho-L-seryl-[protein] + ADP + H(+)</text>
        <dbReference type="Rhea" id="RHEA:17989"/>
        <dbReference type="Rhea" id="RHEA-COMP:9863"/>
        <dbReference type="Rhea" id="RHEA-COMP:11604"/>
        <dbReference type="ChEBI" id="CHEBI:15378"/>
        <dbReference type="ChEBI" id="CHEBI:29999"/>
        <dbReference type="ChEBI" id="CHEBI:30616"/>
        <dbReference type="ChEBI" id="CHEBI:83421"/>
        <dbReference type="ChEBI" id="CHEBI:456216"/>
        <dbReference type="EC" id="2.7.11.1"/>
    </reaction>
</comment>
<evidence type="ECO:0000313" key="15">
    <source>
        <dbReference type="WBParaSite" id="ACRNAN_Path_452.g1714.t2"/>
    </source>
</evidence>
<evidence type="ECO:0000256" key="2">
    <source>
        <dbReference type="ARBA" id="ARBA00022527"/>
    </source>
</evidence>
<proteinExistence type="predicted"/>
<dbReference type="GO" id="GO:0004674">
    <property type="term" value="F:protein serine/threonine kinase activity"/>
    <property type="evidence" value="ECO:0007669"/>
    <property type="project" value="UniProtKB-KW"/>
</dbReference>
<dbReference type="InterPro" id="IPR017441">
    <property type="entry name" value="Protein_kinase_ATP_BS"/>
</dbReference>
<evidence type="ECO:0000256" key="9">
    <source>
        <dbReference type="ARBA" id="ARBA00048679"/>
    </source>
</evidence>
<dbReference type="InterPro" id="IPR008271">
    <property type="entry name" value="Ser/Thr_kinase_AS"/>
</dbReference>
<accession>A0A914C6X1</accession>
<dbReference type="PROSITE" id="PS00108">
    <property type="entry name" value="PROTEIN_KINASE_ST"/>
    <property type="match status" value="2"/>
</dbReference>
<dbReference type="EC" id="2.7.11.1" evidence="1"/>
<keyword evidence="5 10" id="KW-0547">Nucleotide-binding</keyword>
<evidence type="ECO:0000313" key="14">
    <source>
        <dbReference type="Proteomes" id="UP000887540"/>
    </source>
</evidence>
<protein>
    <recommendedName>
        <fullName evidence="1">non-specific serine/threonine protein kinase</fullName>
        <ecNumber evidence="1">2.7.11.1</ecNumber>
    </recommendedName>
</protein>
<evidence type="ECO:0000259" key="13">
    <source>
        <dbReference type="PROSITE" id="PS51285"/>
    </source>
</evidence>
<dbReference type="WBParaSite" id="ACRNAN_Path_452.g1714.t2">
    <property type="protein sequence ID" value="ACRNAN_Path_452.g1714.t2"/>
    <property type="gene ID" value="ACRNAN_Path_452.g1714"/>
</dbReference>
<dbReference type="Proteomes" id="UP000887540">
    <property type="component" value="Unplaced"/>
</dbReference>
<evidence type="ECO:0000256" key="3">
    <source>
        <dbReference type="ARBA" id="ARBA00022553"/>
    </source>
</evidence>
<dbReference type="Gene3D" id="3.30.200.20">
    <property type="entry name" value="Phosphorylase Kinase, domain 1"/>
    <property type="match status" value="1"/>
</dbReference>
<dbReference type="InterPro" id="IPR011009">
    <property type="entry name" value="Kinase-like_dom_sf"/>
</dbReference>
<dbReference type="SUPFAM" id="SSF56112">
    <property type="entry name" value="Protein kinase-like (PK-like)"/>
    <property type="match status" value="2"/>
</dbReference>
<dbReference type="AlphaFoldDB" id="A0A914C6X1"/>
<keyword evidence="3" id="KW-0597">Phosphoprotein</keyword>
<dbReference type="PROSITE" id="PS00107">
    <property type="entry name" value="PROTEIN_KINASE_ATP"/>
    <property type="match status" value="1"/>
</dbReference>
<feature type="domain" description="Protein kinase" evidence="12">
    <location>
        <begin position="90"/>
        <end position="383"/>
    </location>
</feature>
<dbReference type="SMART" id="SM00133">
    <property type="entry name" value="S_TK_X"/>
    <property type="match status" value="1"/>
</dbReference>
<dbReference type="Gene3D" id="1.10.510.10">
    <property type="entry name" value="Transferase(Phosphotransferase) domain 1"/>
    <property type="match status" value="2"/>
</dbReference>
<evidence type="ECO:0000259" key="12">
    <source>
        <dbReference type="PROSITE" id="PS50011"/>
    </source>
</evidence>
<comment type="catalytic activity">
    <reaction evidence="8">
        <text>L-threonyl-[protein] + ATP = O-phospho-L-threonyl-[protein] + ADP + H(+)</text>
        <dbReference type="Rhea" id="RHEA:46608"/>
        <dbReference type="Rhea" id="RHEA-COMP:11060"/>
        <dbReference type="Rhea" id="RHEA-COMP:11605"/>
        <dbReference type="ChEBI" id="CHEBI:15378"/>
        <dbReference type="ChEBI" id="CHEBI:30013"/>
        <dbReference type="ChEBI" id="CHEBI:30616"/>
        <dbReference type="ChEBI" id="CHEBI:61977"/>
        <dbReference type="ChEBI" id="CHEBI:456216"/>
        <dbReference type="EC" id="2.7.11.1"/>
    </reaction>
</comment>
<feature type="binding site" evidence="10">
    <location>
        <position position="119"/>
    </location>
    <ligand>
        <name>ATP</name>
        <dbReference type="ChEBI" id="CHEBI:30616"/>
    </ligand>
</feature>
<dbReference type="InterPro" id="IPR050839">
    <property type="entry name" value="Rho-assoc_Ser/Thr_Kinase"/>
</dbReference>
<dbReference type="CDD" id="cd05599">
    <property type="entry name" value="STKc_NDR_like"/>
    <property type="match status" value="1"/>
</dbReference>
<dbReference type="PROSITE" id="PS51285">
    <property type="entry name" value="AGC_KINASE_CTER"/>
    <property type="match status" value="1"/>
</dbReference>
<feature type="domain" description="AGC-kinase C-terminal" evidence="13">
    <location>
        <begin position="539"/>
        <end position="613"/>
    </location>
</feature>
<dbReference type="FunFam" id="1.10.510.10:FF:000570">
    <property type="entry name" value="Non-specific serine/threonine protein kinase"/>
    <property type="match status" value="2"/>
</dbReference>
<dbReference type="GO" id="GO:0005524">
    <property type="term" value="F:ATP binding"/>
    <property type="evidence" value="ECO:0007669"/>
    <property type="project" value="UniProtKB-UniRule"/>
</dbReference>
<evidence type="ECO:0000256" key="5">
    <source>
        <dbReference type="ARBA" id="ARBA00022741"/>
    </source>
</evidence>
<evidence type="ECO:0000256" key="6">
    <source>
        <dbReference type="ARBA" id="ARBA00022777"/>
    </source>
</evidence>
<dbReference type="FunFam" id="3.30.200.20:FF:000192">
    <property type="entry name" value="Serine/threonine-protein kinase cot-1"/>
    <property type="match status" value="1"/>
</dbReference>
<evidence type="ECO:0000256" key="8">
    <source>
        <dbReference type="ARBA" id="ARBA00047899"/>
    </source>
</evidence>
<reference evidence="15" key="1">
    <citation type="submission" date="2022-11" db="UniProtKB">
        <authorList>
            <consortium name="WormBaseParasite"/>
        </authorList>
    </citation>
    <scope>IDENTIFICATION</scope>
</reference>
<dbReference type="InterPro" id="IPR000961">
    <property type="entry name" value="AGC-kinase_C"/>
</dbReference>
<dbReference type="InterPro" id="IPR000719">
    <property type="entry name" value="Prot_kinase_dom"/>
</dbReference>
<organism evidence="14 15">
    <name type="scientific">Acrobeloides nanus</name>
    <dbReference type="NCBI Taxonomy" id="290746"/>
    <lineage>
        <taxon>Eukaryota</taxon>
        <taxon>Metazoa</taxon>
        <taxon>Ecdysozoa</taxon>
        <taxon>Nematoda</taxon>
        <taxon>Chromadorea</taxon>
        <taxon>Rhabditida</taxon>
        <taxon>Tylenchina</taxon>
        <taxon>Cephalobomorpha</taxon>
        <taxon>Cephaloboidea</taxon>
        <taxon>Cephalobidae</taxon>
        <taxon>Acrobeloides</taxon>
    </lineage>
</organism>
<evidence type="ECO:0000256" key="11">
    <source>
        <dbReference type="SAM" id="MobiDB-lite"/>
    </source>
</evidence>
<feature type="compositionally biased region" description="Polar residues" evidence="11">
    <location>
        <begin position="632"/>
        <end position="646"/>
    </location>
</feature>
<evidence type="ECO:0000256" key="7">
    <source>
        <dbReference type="ARBA" id="ARBA00022840"/>
    </source>
</evidence>
<keyword evidence="4" id="KW-0808">Transferase</keyword>
<dbReference type="PANTHER" id="PTHR22988">
    <property type="entry name" value="MYOTONIC DYSTROPHY S/T KINASE-RELATED"/>
    <property type="match status" value="1"/>
</dbReference>
<keyword evidence="7 10" id="KW-0067">ATP-binding</keyword>
<dbReference type="PROSITE" id="PS50011">
    <property type="entry name" value="PROTEIN_KINASE_DOM"/>
    <property type="match status" value="1"/>
</dbReference>